<feature type="transmembrane region" description="Helical" evidence="1">
    <location>
        <begin position="20"/>
        <end position="50"/>
    </location>
</feature>
<keyword evidence="1" id="KW-0812">Transmembrane</keyword>
<keyword evidence="1" id="KW-0472">Membrane</keyword>
<name>A0A7J5Y2N7_DISMA</name>
<keyword evidence="3" id="KW-1185">Reference proteome</keyword>
<dbReference type="EMBL" id="JAAKFY010000018">
    <property type="protein sequence ID" value="KAF3843313.1"/>
    <property type="molecule type" value="Genomic_DNA"/>
</dbReference>
<comment type="caution">
    <text evidence="2">The sequence shown here is derived from an EMBL/GenBank/DDBJ whole genome shotgun (WGS) entry which is preliminary data.</text>
</comment>
<proteinExistence type="predicted"/>
<organism evidence="2 3">
    <name type="scientific">Dissostichus mawsoni</name>
    <name type="common">Antarctic cod</name>
    <dbReference type="NCBI Taxonomy" id="36200"/>
    <lineage>
        <taxon>Eukaryota</taxon>
        <taxon>Metazoa</taxon>
        <taxon>Chordata</taxon>
        <taxon>Craniata</taxon>
        <taxon>Vertebrata</taxon>
        <taxon>Euteleostomi</taxon>
        <taxon>Actinopterygii</taxon>
        <taxon>Neopterygii</taxon>
        <taxon>Teleostei</taxon>
        <taxon>Neoteleostei</taxon>
        <taxon>Acanthomorphata</taxon>
        <taxon>Eupercaria</taxon>
        <taxon>Perciformes</taxon>
        <taxon>Notothenioidei</taxon>
        <taxon>Nototheniidae</taxon>
        <taxon>Dissostichus</taxon>
    </lineage>
</organism>
<evidence type="ECO:0000313" key="2">
    <source>
        <dbReference type="EMBL" id="KAF3843313.1"/>
    </source>
</evidence>
<protein>
    <submittedName>
        <fullName evidence="2">Uncharacterized protein</fullName>
    </submittedName>
</protein>
<dbReference type="Proteomes" id="UP000518266">
    <property type="component" value="Unassembled WGS sequence"/>
</dbReference>
<dbReference type="AlphaFoldDB" id="A0A7J5Y2N7"/>
<keyword evidence="1" id="KW-1133">Transmembrane helix</keyword>
<evidence type="ECO:0000256" key="1">
    <source>
        <dbReference type="SAM" id="Phobius"/>
    </source>
</evidence>
<accession>A0A7J5Y2N7</accession>
<evidence type="ECO:0000313" key="3">
    <source>
        <dbReference type="Proteomes" id="UP000518266"/>
    </source>
</evidence>
<gene>
    <name evidence="2" type="ORF">F7725_002162</name>
</gene>
<sequence>MIEHLAHVFPSEALVLHLLLIVHLALSHITIVKLIPAVLLAVAAVPLDYLSHTSYRVRLHVQLPGELKVVIELDGTLPLPVVVEAFQLDGQDRRQLLYQQALHMVGIGSFKQISFNVLLHGVQQVLVVPDVYIECSLHSPVGASLTDLLVSEGPSQHLAQHGGVAQGFQHLVIHISASAFNGQDAVADWRDHVQLLDDRVHITGGPGVLQTYKAFVGSGPHRRQVANTSYSQCHEELKASVDGGGAAAHWDGLLCGELPALHVLQRSAGRGGWLHCAACILRQGLGCFAGRSGGPEPGRLSHSLHMPEAYSSEEELGDLERIELFLVSMLNTRGSPPLFKKLYWKSLASSPRVALAGISKA</sequence>
<reference evidence="2 3" key="1">
    <citation type="submission" date="2020-03" db="EMBL/GenBank/DDBJ databases">
        <title>Dissostichus mawsoni Genome sequencing and assembly.</title>
        <authorList>
            <person name="Park H."/>
        </authorList>
    </citation>
    <scope>NUCLEOTIDE SEQUENCE [LARGE SCALE GENOMIC DNA]</scope>
    <source>
        <strain evidence="2">DM0001</strain>
        <tissue evidence="2">Muscle</tissue>
    </source>
</reference>